<feature type="region of interest" description="Disordered" evidence="1">
    <location>
        <begin position="1"/>
        <end position="47"/>
    </location>
</feature>
<feature type="compositionally biased region" description="Basic and acidic residues" evidence="1">
    <location>
        <begin position="12"/>
        <end position="29"/>
    </location>
</feature>
<proteinExistence type="predicted"/>
<dbReference type="EMBL" id="KN123358">
    <property type="protein sequence ID" value="KFO25388.1"/>
    <property type="molecule type" value="Genomic_DNA"/>
</dbReference>
<accession>A0A091D4F2</accession>
<feature type="compositionally biased region" description="Basic and acidic residues" evidence="1">
    <location>
        <begin position="89"/>
        <end position="100"/>
    </location>
</feature>
<gene>
    <name evidence="2" type="ORF">H920_13149</name>
</gene>
<sequence length="125" mass="14129">MSRHRRPRTFLHGREESKVPAHTGRDSSRSHCTYNAPRPSPPAKDESLTSLACLHPLAEREPHFSGQVSGRCCYRQEARTSPDTTVATEETRGVPESFKPTDRKANVRNLKPMESQIFCSTQRIP</sequence>
<name>A0A091D4F2_FUKDA</name>
<evidence type="ECO:0000313" key="3">
    <source>
        <dbReference type="Proteomes" id="UP000028990"/>
    </source>
</evidence>
<organism evidence="2 3">
    <name type="scientific">Fukomys damarensis</name>
    <name type="common">Damaraland mole rat</name>
    <name type="synonym">Cryptomys damarensis</name>
    <dbReference type="NCBI Taxonomy" id="885580"/>
    <lineage>
        <taxon>Eukaryota</taxon>
        <taxon>Metazoa</taxon>
        <taxon>Chordata</taxon>
        <taxon>Craniata</taxon>
        <taxon>Vertebrata</taxon>
        <taxon>Euteleostomi</taxon>
        <taxon>Mammalia</taxon>
        <taxon>Eutheria</taxon>
        <taxon>Euarchontoglires</taxon>
        <taxon>Glires</taxon>
        <taxon>Rodentia</taxon>
        <taxon>Hystricomorpha</taxon>
        <taxon>Bathyergidae</taxon>
        <taxon>Fukomys</taxon>
    </lineage>
</organism>
<feature type="compositionally biased region" description="Basic residues" evidence="1">
    <location>
        <begin position="1"/>
        <end position="11"/>
    </location>
</feature>
<evidence type="ECO:0000256" key="1">
    <source>
        <dbReference type="SAM" id="MobiDB-lite"/>
    </source>
</evidence>
<dbReference type="Proteomes" id="UP000028990">
    <property type="component" value="Unassembled WGS sequence"/>
</dbReference>
<keyword evidence="3" id="KW-1185">Reference proteome</keyword>
<reference evidence="2 3" key="1">
    <citation type="submission" date="2013-11" db="EMBL/GenBank/DDBJ databases">
        <title>The Damaraland mole rat (Fukomys damarensis) genome and evolution of African mole rats.</title>
        <authorList>
            <person name="Gladyshev V.N."/>
            <person name="Fang X."/>
        </authorList>
    </citation>
    <scope>NUCLEOTIDE SEQUENCE [LARGE SCALE GENOMIC DNA]</scope>
    <source>
        <tissue evidence="2">Liver</tissue>
    </source>
</reference>
<protein>
    <submittedName>
        <fullName evidence="2">Uncharacterized protein</fullName>
    </submittedName>
</protein>
<dbReference type="AlphaFoldDB" id="A0A091D4F2"/>
<evidence type="ECO:0000313" key="2">
    <source>
        <dbReference type="EMBL" id="KFO25388.1"/>
    </source>
</evidence>
<feature type="region of interest" description="Disordered" evidence="1">
    <location>
        <begin position="78"/>
        <end position="100"/>
    </location>
</feature>